<dbReference type="EMBL" id="CADEPM010000001">
    <property type="protein sequence ID" value="CAB3398933.1"/>
    <property type="molecule type" value="Genomic_DNA"/>
</dbReference>
<dbReference type="SUPFAM" id="SSF57302">
    <property type="entry name" value="Snake toxin-like"/>
    <property type="match status" value="1"/>
</dbReference>
<keyword evidence="1" id="KW-0732">Signal</keyword>
<dbReference type="InterPro" id="IPR045860">
    <property type="entry name" value="Snake_toxin-like_sf"/>
</dbReference>
<feature type="chain" id="PRO_5035829979" description="UPAR/Ly6 domain-containing protein" evidence="1">
    <location>
        <begin position="24"/>
        <end position="117"/>
    </location>
</feature>
<comment type="caution">
    <text evidence="2">The sequence shown here is derived from an EMBL/GenBank/DDBJ whole genome shotgun (WGS) entry which is preliminary data.</text>
</comment>
<evidence type="ECO:0008006" key="4">
    <source>
        <dbReference type="Google" id="ProtNLM"/>
    </source>
</evidence>
<proteinExistence type="predicted"/>
<feature type="signal peptide" evidence="1">
    <location>
        <begin position="1"/>
        <end position="23"/>
    </location>
</feature>
<gene>
    <name evidence="2" type="ORF">CBOVIS_LOCUS2155</name>
</gene>
<dbReference type="Proteomes" id="UP000494206">
    <property type="component" value="Unassembled WGS sequence"/>
</dbReference>
<keyword evidence="3" id="KW-1185">Reference proteome</keyword>
<protein>
    <recommendedName>
        <fullName evidence="4">UPAR/Ly6 domain-containing protein</fullName>
    </recommendedName>
</protein>
<accession>A0A8S1EAT5</accession>
<evidence type="ECO:0000256" key="1">
    <source>
        <dbReference type="SAM" id="SignalP"/>
    </source>
</evidence>
<name>A0A8S1EAT5_9PELO</name>
<evidence type="ECO:0000313" key="3">
    <source>
        <dbReference type="Proteomes" id="UP000494206"/>
    </source>
</evidence>
<dbReference type="OrthoDB" id="5848167at2759"/>
<dbReference type="AlphaFoldDB" id="A0A8S1EAT5"/>
<sequence>MTRRHPTVFSLIILLCGFRLIDALRCYQSDMQVENCEPADLWCLKYINGTQISRGCTNVYDYCIDDDEGCYPPIYENNLKQEFCCCRDDLCNVGGQLSTISSIIIQFLIATLYCCWR</sequence>
<reference evidence="2 3" key="1">
    <citation type="submission" date="2020-04" db="EMBL/GenBank/DDBJ databases">
        <authorList>
            <person name="Laetsch R D."/>
            <person name="Stevens L."/>
            <person name="Kumar S."/>
            <person name="Blaxter L. M."/>
        </authorList>
    </citation>
    <scope>NUCLEOTIDE SEQUENCE [LARGE SCALE GENOMIC DNA]</scope>
</reference>
<organism evidence="2 3">
    <name type="scientific">Caenorhabditis bovis</name>
    <dbReference type="NCBI Taxonomy" id="2654633"/>
    <lineage>
        <taxon>Eukaryota</taxon>
        <taxon>Metazoa</taxon>
        <taxon>Ecdysozoa</taxon>
        <taxon>Nematoda</taxon>
        <taxon>Chromadorea</taxon>
        <taxon>Rhabditida</taxon>
        <taxon>Rhabditina</taxon>
        <taxon>Rhabditomorpha</taxon>
        <taxon>Rhabditoidea</taxon>
        <taxon>Rhabditidae</taxon>
        <taxon>Peloderinae</taxon>
        <taxon>Caenorhabditis</taxon>
    </lineage>
</organism>
<evidence type="ECO:0000313" key="2">
    <source>
        <dbReference type="EMBL" id="CAB3398933.1"/>
    </source>
</evidence>